<name>A0AAF0YTJ0_9CORY</name>
<dbReference type="AlphaFoldDB" id="A0AAF0YTJ0"/>
<evidence type="ECO:0000256" key="2">
    <source>
        <dbReference type="SAM" id="SignalP"/>
    </source>
</evidence>
<evidence type="ECO:0000313" key="4">
    <source>
        <dbReference type="EMBL" id="WOT03044.1"/>
    </source>
</evidence>
<dbReference type="EMBL" id="CP136958">
    <property type="protein sequence ID" value="WOT03044.1"/>
    <property type="molecule type" value="Genomic_DNA"/>
</dbReference>
<feature type="compositionally biased region" description="Low complexity" evidence="1">
    <location>
        <begin position="400"/>
        <end position="431"/>
    </location>
</feature>
<feature type="region of interest" description="Disordered" evidence="1">
    <location>
        <begin position="400"/>
        <end position="458"/>
    </location>
</feature>
<feature type="domain" description="Long Rib" evidence="3">
    <location>
        <begin position="141"/>
        <end position="214"/>
    </location>
</feature>
<reference evidence="4" key="1">
    <citation type="submission" date="2017-12" db="EMBL/GenBank/DDBJ databases">
        <authorList>
            <person name="Thomas-White K."/>
            <person name="Wolfe A.J."/>
        </authorList>
    </citation>
    <scope>NUCLEOTIDE SEQUENCE</scope>
    <source>
        <strain evidence="4">UMB0763</strain>
    </source>
</reference>
<dbReference type="Proteomes" id="UP000234560">
    <property type="component" value="Chromosome"/>
</dbReference>
<organism evidence="4 5">
    <name type="scientific">Corynebacterium pyruviciproducens</name>
    <dbReference type="NCBI Taxonomy" id="598660"/>
    <lineage>
        <taxon>Bacteria</taxon>
        <taxon>Bacillati</taxon>
        <taxon>Actinomycetota</taxon>
        <taxon>Actinomycetes</taxon>
        <taxon>Mycobacteriales</taxon>
        <taxon>Corynebacteriaceae</taxon>
        <taxon>Corynebacterium</taxon>
    </lineage>
</organism>
<proteinExistence type="predicted"/>
<keyword evidence="2" id="KW-0732">Signal</keyword>
<evidence type="ECO:0000256" key="1">
    <source>
        <dbReference type="SAM" id="MobiDB-lite"/>
    </source>
</evidence>
<evidence type="ECO:0000259" key="3">
    <source>
        <dbReference type="Pfam" id="PF18957"/>
    </source>
</evidence>
<gene>
    <name evidence="4" type="ORF">CYJ47_04540</name>
</gene>
<feature type="chain" id="PRO_5041970676" evidence="2">
    <location>
        <begin position="22"/>
        <end position="631"/>
    </location>
</feature>
<dbReference type="Pfam" id="PF18957">
    <property type="entry name" value="RibLong"/>
    <property type="match status" value="1"/>
</dbReference>
<sequence>MKLRALSVAMCCALASVIVPAGGTGVVPGDRAGSLVAVANAQSFGGLADAALSPGQALKYTISDTVTDLRVTAGNQYAKFVQEDANDGKRTWLLRFAESIQPGTYTLGYSWTEAGETNSGSMRVTVTNYSLSYKLEEPLILLPGEGVTVTPTGHAPAGTKIQIHSTPLKVTSTKKPGGVHIQVPAEAHPGEYTVGLTLTYPNHTTQEAEIHLTVAPRKITFPASVNLARSQTVWVNASGDVPPWPEGGSIRAVPSSSARGLISTEVDGPKVTVKADPQAPLGEHTVTLIVNLPGQQAIVREMTVNITPHEFFTFEECYEARPGALLNLDTIVLPEGAVMKVDAGSNKYLRVIQRPGRLEIQIAKTIPAGDHNVYFHITYPGQPETTKVFLLRVGGKCVKETTTPETTTPSSPETTTPADPTVTTDPTEPTTPETPDPTEPTEPTTPETPGSENPPALESAVFPSSVSISSSGTSVIRPVRGTLRDSTRPKITAPEGWTVTVKDGALNVTPVQGATQGIIGVEVGGKTQYITVTVTTDDPANPGWNTSGATSGACVEPPAGYAVPLAWVIPLLGLAAVHFPMPGLPQPLASYQEGLGTNVSMGIGAVLSVIAIASAIGYGVSCYGTSTGQEP</sequence>
<evidence type="ECO:0000313" key="5">
    <source>
        <dbReference type="Proteomes" id="UP000234560"/>
    </source>
</evidence>
<dbReference type="InterPro" id="IPR044055">
    <property type="entry name" value="RibLong"/>
</dbReference>
<feature type="signal peptide" evidence="2">
    <location>
        <begin position="1"/>
        <end position="21"/>
    </location>
</feature>
<reference evidence="4" key="2">
    <citation type="submission" date="2023-10" db="EMBL/GenBank/DDBJ databases">
        <authorList>
            <person name="Choi B."/>
        </authorList>
    </citation>
    <scope>NUCLEOTIDE SEQUENCE</scope>
    <source>
        <strain evidence="4">UMB0763</strain>
    </source>
</reference>
<accession>A0AAF0YTJ0</accession>
<protein>
    <submittedName>
        <fullName evidence="4">Rib/alpha-like domain-containing protein</fullName>
    </submittedName>
</protein>
<dbReference type="RefSeq" id="WP_180805455.1">
    <property type="nucleotide sequence ID" value="NZ_CP136958.1"/>
</dbReference>
<dbReference type="KEGG" id="cpyr:CYJ47_04540"/>